<organism evidence="1">
    <name type="scientific">Homalodisca liturata</name>
    <dbReference type="NCBI Taxonomy" id="320908"/>
    <lineage>
        <taxon>Eukaryota</taxon>
        <taxon>Metazoa</taxon>
        <taxon>Ecdysozoa</taxon>
        <taxon>Arthropoda</taxon>
        <taxon>Hexapoda</taxon>
        <taxon>Insecta</taxon>
        <taxon>Pterygota</taxon>
        <taxon>Neoptera</taxon>
        <taxon>Paraneoptera</taxon>
        <taxon>Hemiptera</taxon>
        <taxon>Auchenorrhyncha</taxon>
        <taxon>Membracoidea</taxon>
        <taxon>Cicadellidae</taxon>
        <taxon>Cicadellinae</taxon>
        <taxon>Proconiini</taxon>
        <taxon>Homalodisca</taxon>
    </lineage>
</organism>
<proteinExistence type="predicted"/>
<accession>A0A1B6J6M7</accession>
<gene>
    <name evidence="1" type="ORF">g.55961</name>
</gene>
<protein>
    <recommendedName>
        <fullName evidence="2">Suppressor of forked domain-containing protein</fullName>
    </recommendedName>
</protein>
<sequence>YSPAYLVLAKLHPPPIAARLLHHVTRLLPNAIEYQTYFADWLHARGIILEAQKFYLRALRLQNNHLTSFLGVVRCLRARGQVARLHQFLIRWYLMHQGSQGRGRLVYAAELYVRTWDLYKPSQTTSFNSNQ</sequence>
<dbReference type="EMBL" id="GECU01012895">
    <property type="protein sequence ID" value="JAS94811.1"/>
    <property type="molecule type" value="Transcribed_RNA"/>
</dbReference>
<evidence type="ECO:0008006" key="2">
    <source>
        <dbReference type="Google" id="ProtNLM"/>
    </source>
</evidence>
<evidence type="ECO:0000313" key="1">
    <source>
        <dbReference type="EMBL" id="JAS94811.1"/>
    </source>
</evidence>
<feature type="non-terminal residue" evidence="1">
    <location>
        <position position="131"/>
    </location>
</feature>
<dbReference type="AlphaFoldDB" id="A0A1B6J6M7"/>
<reference evidence="1" key="1">
    <citation type="submission" date="2015-11" db="EMBL/GenBank/DDBJ databases">
        <title>De novo transcriptome assembly of four potential Pierce s Disease insect vectors from Arizona vineyards.</title>
        <authorList>
            <person name="Tassone E.E."/>
        </authorList>
    </citation>
    <scope>NUCLEOTIDE SEQUENCE</scope>
</reference>
<feature type="non-terminal residue" evidence="1">
    <location>
        <position position="1"/>
    </location>
</feature>
<name>A0A1B6J6M7_9HEMI</name>